<dbReference type="InterPro" id="IPR036236">
    <property type="entry name" value="Znf_C2H2_sf"/>
</dbReference>
<dbReference type="SUPFAM" id="SSF57667">
    <property type="entry name" value="beta-beta-alpha zinc fingers"/>
    <property type="match status" value="2"/>
</dbReference>
<accession>A0A3Q4N8I7</accession>
<organism evidence="8 9">
    <name type="scientific">Neolamprologus brichardi</name>
    <name type="common">Fairy cichlid</name>
    <name type="synonym">Lamprologus brichardi</name>
    <dbReference type="NCBI Taxonomy" id="32507"/>
    <lineage>
        <taxon>Eukaryota</taxon>
        <taxon>Metazoa</taxon>
        <taxon>Chordata</taxon>
        <taxon>Craniata</taxon>
        <taxon>Vertebrata</taxon>
        <taxon>Euteleostomi</taxon>
        <taxon>Actinopterygii</taxon>
        <taxon>Neopterygii</taxon>
        <taxon>Teleostei</taxon>
        <taxon>Neoteleostei</taxon>
        <taxon>Acanthomorphata</taxon>
        <taxon>Ovalentaria</taxon>
        <taxon>Cichlomorphae</taxon>
        <taxon>Cichliformes</taxon>
        <taxon>Cichlidae</taxon>
        <taxon>African cichlids</taxon>
        <taxon>Pseudocrenilabrinae</taxon>
        <taxon>Lamprologini</taxon>
        <taxon>Neolamprologus</taxon>
    </lineage>
</organism>
<dbReference type="AlphaFoldDB" id="A0A3Q4N8I7"/>
<keyword evidence="3" id="KW-0677">Repeat</keyword>
<evidence type="ECO:0000256" key="2">
    <source>
        <dbReference type="ARBA" id="ARBA00022723"/>
    </source>
</evidence>
<feature type="region of interest" description="Disordered" evidence="6">
    <location>
        <begin position="352"/>
        <end position="395"/>
    </location>
</feature>
<dbReference type="GO" id="GO:0005634">
    <property type="term" value="C:nucleus"/>
    <property type="evidence" value="ECO:0007669"/>
    <property type="project" value="UniProtKB-SubCell"/>
</dbReference>
<evidence type="ECO:0000256" key="5">
    <source>
        <dbReference type="PROSITE-ProRule" id="PRU00042"/>
    </source>
</evidence>
<evidence type="ECO:0000259" key="7">
    <source>
        <dbReference type="PROSITE" id="PS50157"/>
    </source>
</evidence>
<dbReference type="PANTHER" id="PTHR45891:SF3">
    <property type="entry name" value="ZINC FINGER PROTEIN 2"/>
    <property type="match status" value="1"/>
</dbReference>
<evidence type="ECO:0000313" key="8">
    <source>
        <dbReference type="Ensembl" id="ENSNBRP00000029584.1"/>
    </source>
</evidence>
<feature type="compositionally biased region" description="Pro residues" evidence="6">
    <location>
        <begin position="375"/>
        <end position="392"/>
    </location>
</feature>
<dbReference type="GO" id="GO:0000981">
    <property type="term" value="F:DNA-binding transcription factor activity, RNA polymerase II-specific"/>
    <property type="evidence" value="ECO:0007669"/>
    <property type="project" value="TreeGrafter"/>
</dbReference>
<feature type="compositionally biased region" description="Polar residues" evidence="6">
    <location>
        <begin position="609"/>
        <end position="627"/>
    </location>
</feature>
<dbReference type="InterPro" id="IPR051968">
    <property type="entry name" value="ZnFinger_Homeobox_TR"/>
</dbReference>
<feature type="domain" description="C2H2-type" evidence="7">
    <location>
        <begin position="524"/>
        <end position="555"/>
    </location>
</feature>
<keyword evidence="9" id="KW-1185">Reference proteome</keyword>
<evidence type="ECO:0000256" key="4">
    <source>
        <dbReference type="ARBA" id="ARBA00022833"/>
    </source>
</evidence>
<feature type="region of interest" description="Disordered" evidence="6">
    <location>
        <begin position="557"/>
        <end position="576"/>
    </location>
</feature>
<keyword evidence="4" id="KW-0862">Zinc</keyword>
<dbReference type="Pfam" id="PF24056">
    <property type="entry name" value="zf-C2H2_ZFHX3"/>
    <property type="match status" value="1"/>
</dbReference>
<feature type="region of interest" description="Disordered" evidence="6">
    <location>
        <begin position="472"/>
        <end position="516"/>
    </location>
</feature>
<name>A0A3Q4N8I7_NEOBR</name>
<dbReference type="InterPro" id="IPR013087">
    <property type="entry name" value="Znf_C2H2_type"/>
</dbReference>
<feature type="domain" description="C2H2-type" evidence="7">
    <location>
        <begin position="400"/>
        <end position="427"/>
    </location>
</feature>
<dbReference type="Ensembl" id="ENSNBRT00000030343.1">
    <property type="protein sequence ID" value="ENSNBRP00000029584.1"/>
    <property type="gene ID" value="ENSNBRG00000022519.1"/>
</dbReference>
<evidence type="ECO:0000256" key="6">
    <source>
        <dbReference type="SAM" id="MobiDB-lite"/>
    </source>
</evidence>
<evidence type="ECO:0000256" key="1">
    <source>
        <dbReference type="ARBA" id="ARBA00004123"/>
    </source>
</evidence>
<evidence type="ECO:0000313" key="9">
    <source>
        <dbReference type="Proteomes" id="UP000261580"/>
    </source>
</evidence>
<dbReference type="GO" id="GO:0008270">
    <property type="term" value="F:zinc ion binding"/>
    <property type="evidence" value="ECO:0007669"/>
    <property type="project" value="UniProtKB-KW"/>
</dbReference>
<reference evidence="8" key="1">
    <citation type="submission" date="2025-08" db="UniProtKB">
        <authorList>
            <consortium name="Ensembl"/>
        </authorList>
    </citation>
    <scope>IDENTIFICATION</scope>
</reference>
<evidence type="ECO:0000256" key="3">
    <source>
        <dbReference type="ARBA" id="ARBA00022737"/>
    </source>
</evidence>
<dbReference type="PROSITE" id="PS50157">
    <property type="entry name" value="ZINC_FINGER_C2H2_2"/>
    <property type="match status" value="4"/>
</dbReference>
<reference evidence="8" key="2">
    <citation type="submission" date="2025-09" db="UniProtKB">
        <authorList>
            <consortium name="Ensembl"/>
        </authorList>
    </citation>
    <scope>IDENTIFICATION</scope>
</reference>
<dbReference type="GO" id="GO:0000978">
    <property type="term" value="F:RNA polymerase II cis-regulatory region sequence-specific DNA binding"/>
    <property type="evidence" value="ECO:0007669"/>
    <property type="project" value="TreeGrafter"/>
</dbReference>
<dbReference type="SMART" id="SM00355">
    <property type="entry name" value="ZnF_C2H2"/>
    <property type="match status" value="8"/>
</dbReference>
<sequence length="758" mass="83382">MLKGAGGTRLGGGEEGMFAPSLSPTGPLSQGVFQCLVCSCFSSDSLESVEQHLNAPRSLPQSEWCSLVAGGCHCRLCGYTTPLRANFSLHCQTDRHRTRYQLAAHLQEGGDRGQEGAALIAKGNPIQLRCNLCDYVTSSLEKLRGHSLSSHHEASVRVYRFLQQYDGEVDGGSWLFHCLLCNHSSSSKLQVLKHSQTLTHQQREGLLQLQPMGGEELAAIFTIRKSPDELSEDMETSSESCSGPLDTTKDTCNLGAKKISAETECTAGHNKLEARAFPLRDLCHLQSHTSLPSIFFPLPFPLFQTVQCPLCQVKLPYTQLRQHLTHVHSVAQDCVDKLISAVTAPKDVTALLTPPLEDNTTHPSNGRLAPQSPTQIPPSSPPTSPPGDPPPLSDRHGYRFRCSRCSLAFPTQEKLQLHWQYHAMRAATECPLCSRQCRSQEALQRHMQNTHSQLDSTQGQNTLWPPHTVMEGKDEQKDVKNKEKGMVSEVDGGEEDLTEPEKGSLVKKSSNPTMDRYLDPSRPYKCTTCSESFTQKTILLVHYNSVSHLHRARRALQETGTSVAAPEAPRGPDPRPYRCRLCGVGYSQSSTLDIHLRSVLHQTRARAAQNPTSQTPASTVAVPQSVPTTATQAATTREETLKSLPFTKRPDGMSSSNSSLAGSGLVADAQPILSNPTESPQAKKRVSDLLASRNQLMLIQQQQIAQAQVQAQLQQHTALLQSQVISHRTPNRQECETLGQELGLPHRVVQVNVFKYLR</sequence>
<dbReference type="GeneTree" id="ENSGT00940000156149"/>
<dbReference type="PANTHER" id="PTHR45891">
    <property type="entry name" value="ZINC FINGER HOMEOBOX PROTEIN"/>
    <property type="match status" value="1"/>
</dbReference>
<dbReference type="PROSITE" id="PS00028">
    <property type="entry name" value="ZINC_FINGER_C2H2_1"/>
    <property type="match status" value="4"/>
</dbReference>
<dbReference type="Gene3D" id="3.30.160.60">
    <property type="entry name" value="Classic Zinc Finger"/>
    <property type="match status" value="2"/>
</dbReference>
<proteinExistence type="predicted"/>
<feature type="compositionally biased region" description="Basic and acidic residues" evidence="6">
    <location>
        <begin position="472"/>
        <end position="486"/>
    </location>
</feature>
<dbReference type="Bgee" id="ENSNBRG00000022519">
    <property type="expression patterns" value="Expressed in brain and 2 other cell types or tissues"/>
</dbReference>
<keyword evidence="5" id="KW-0863">Zinc-finger</keyword>
<feature type="domain" description="C2H2-type" evidence="7">
    <location>
        <begin position="428"/>
        <end position="456"/>
    </location>
</feature>
<keyword evidence="2" id="KW-0479">Metal-binding</keyword>
<feature type="domain" description="C2H2-type" evidence="7">
    <location>
        <begin position="577"/>
        <end position="606"/>
    </location>
</feature>
<feature type="region of interest" description="Disordered" evidence="6">
    <location>
        <begin position="604"/>
        <end position="662"/>
    </location>
</feature>
<dbReference type="STRING" id="32507.ENSNBRP00000029584"/>
<protein>
    <recommendedName>
        <fullName evidence="7">C2H2-type domain-containing protein</fullName>
    </recommendedName>
</protein>
<comment type="subcellular location">
    <subcellularLocation>
        <location evidence="1">Nucleus</location>
    </subcellularLocation>
</comment>
<dbReference type="OMA" id="CQVKLPY"/>
<dbReference type="Proteomes" id="UP000261580">
    <property type="component" value="Unassembled WGS sequence"/>
</dbReference>